<evidence type="ECO:0000259" key="1">
    <source>
        <dbReference type="PROSITE" id="PS50995"/>
    </source>
</evidence>
<accession>A0A7S9D3R8</accession>
<dbReference type="EMBL" id="CP061379">
    <property type="protein sequence ID" value="QPF90671.1"/>
    <property type="molecule type" value="Genomic_DNA"/>
</dbReference>
<gene>
    <name evidence="2" type="ORF">IC761_29950</name>
</gene>
<name>A0A7S9D3R8_9BRAD</name>
<evidence type="ECO:0000313" key="2">
    <source>
        <dbReference type="EMBL" id="QPF90671.1"/>
    </source>
</evidence>
<dbReference type="RefSeq" id="WP_195800254.1">
    <property type="nucleotide sequence ID" value="NZ_CP061379.1"/>
</dbReference>
<dbReference type="KEGG" id="bcou:IC761_29950"/>
<sequence>MMNLNYSLEERIPYLTNRLASAINELFSRDLAEYDLTIANWRVLTILHDFGEQKLIDLSLHTSIDASTLSRTTEAMGRRRLITKTRSKQSKREIVVSLANRGRDLVESLTPRALEYEAAILEGLPAKDVETTRRTLSRMYERIVQLRGSNTARSMKP</sequence>
<dbReference type="InterPro" id="IPR039422">
    <property type="entry name" value="MarR/SlyA-like"/>
</dbReference>
<dbReference type="GO" id="GO:0006950">
    <property type="term" value="P:response to stress"/>
    <property type="evidence" value="ECO:0007669"/>
    <property type="project" value="TreeGrafter"/>
</dbReference>
<dbReference type="AlphaFoldDB" id="A0A7S9D3R8"/>
<dbReference type="PROSITE" id="PS50995">
    <property type="entry name" value="HTH_MARR_2"/>
    <property type="match status" value="1"/>
</dbReference>
<keyword evidence="3" id="KW-1185">Reference proteome</keyword>
<evidence type="ECO:0000313" key="3">
    <source>
        <dbReference type="Proteomes" id="UP000594621"/>
    </source>
</evidence>
<dbReference type="InterPro" id="IPR036388">
    <property type="entry name" value="WH-like_DNA-bd_sf"/>
</dbReference>
<feature type="domain" description="HTH marR-type" evidence="1">
    <location>
        <begin position="9"/>
        <end position="141"/>
    </location>
</feature>
<dbReference type="GO" id="GO:0003700">
    <property type="term" value="F:DNA-binding transcription factor activity"/>
    <property type="evidence" value="ECO:0007669"/>
    <property type="project" value="InterPro"/>
</dbReference>
<dbReference type="InterPro" id="IPR000835">
    <property type="entry name" value="HTH_MarR-typ"/>
</dbReference>
<protein>
    <submittedName>
        <fullName evidence="2">MarR family transcriptional regulator</fullName>
    </submittedName>
</protein>
<dbReference type="InterPro" id="IPR036390">
    <property type="entry name" value="WH_DNA-bd_sf"/>
</dbReference>
<dbReference type="SMART" id="SM00347">
    <property type="entry name" value="HTH_MARR"/>
    <property type="match status" value="1"/>
</dbReference>
<dbReference type="Gene3D" id="1.10.10.10">
    <property type="entry name" value="Winged helix-like DNA-binding domain superfamily/Winged helix DNA-binding domain"/>
    <property type="match status" value="1"/>
</dbReference>
<dbReference type="PANTHER" id="PTHR33164:SF89">
    <property type="entry name" value="MARR FAMILY REGULATORY PROTEIN"/>
    <property type="match status" value="1"/>
</dbReference>
<dbReference type="Pfam" id="PF01047">
    <property type="entry name" value="MarR"/>
    <property type="match status" value="1"/>
</dbReference>
<reference evidence="2 3" key="1">
    <citation type="submission" date="2020-09" db="EMBL/GenBank/DDBJ databases">
        <title>Complete genomes of bradyrhizobia occurring on native shrubby legumes in Australia.</title>
        <authorList>
            <person name="Lafay B."/>
        </authorList>
    </citation>
    <scope>NUCLEOTIDE SEQUENCE [LARGE SCALE GENOMIC DNA]</scope>
    <source>
        <strain evidence="2 3">BDV5040</strain>
    </source>
</reference>
<organism evidence="2 3">
    <name type="scientific">Bradyrhizobium commune</name>
    <dbReference type="NCBI Taxonomy" id="83627"/>
    <lineage>
        <taxon>Bacteria</taxon>
        <taxon>Pseudomonadati</taxon>
        <taxon>Pseudomonadota</taxon>
        <taxon>Alphaproteobacteria</taxon>
        <taxon>Hyphomicrobiales</taxon>
        <taxon>Nitrobacteraceae</taxon>
        <taxon>Bradyrhizobium</taxon>
    </lineage>
</organism>
<dbReference type="SUPFAM" id="SSF46785">
    <property type="entry name" value="Winged helix' DNA-binding domain"/>
    <property type="match status" value="1"/>
</dbReference>
<dbReference type="Proteomes" id="UP000594621">
    <property type="component" value="Chromosome"/>
</dbReference>
<dbReference type="PANTHER" id="PTHR33164">
    <property type="entry name" value="TRANSCRIPTIONAL REGULATOR, MARR FAMILY"/>
    <property type="match status" value="1"/>
</dbReference>
<proteinExistence type="predicted"/>